<dbReference type="GO" id="GO:0006979">
    <property type="term" value="P:response to oxidative stress"/>
    <property type="evidence" value="ECO:0007669"/>
    <property type="project" value="InterPro"/>
</dbReference>
<dbReference type="RefSeq" id="WP_121899856.1">
    <property type="nucleotide sequence ID" value="NZ_REFW01000001.1"/>
</dbReference>
<name>A0A3M0GJK5_9ACTN</name>
<reference evidence="2 3" key="1">
    <citation type="submission" date="2018-10" db="EMBL/GenBank/DDBJ databases">
        <title>Tessaracoccus antarcticuss sp. nov., isolated from sediment.</title>
        <authorList>
            <person name="Zhou L.Y."/>
            <person name="Du Z.J."/>
        </authorList>
    </citation>
    <scope>NUCLEOTIDE SEQUENCE [LARGE SCALE GENOMIC DNA]</scope>
    <source>
        <strain evidence="2 3">JDX10</strain>
    </source>
</reference>
<comment type="caution">
    <text evidence="2">The sequence shown here is derived from an EMBL/GenBank/DDBJ whole genome shotgun (WGS) entry which is preliminary data.</text>
</comment>
<dbReference type="PANTHER" id="PTHR33797">
    <property type="entry name" value="ORGANIC HYDROPEROXIDE RESISTANCE PROTEIN-LIKE"/>
    <property type="match status" value="1"/>
</dbReference>
<dbReference type="Gene3D" id="2.20.25.10">
    <property type="match status" value="1"/>
</dbReference>
<dbReference type="PANTHER" id="PTHR33797:SF2">
    <property type="entry name" value="ORGANIC HYDROPEROXIDE RESISTANCE PROTEIN-LIKE"/>
    <property type="match status" value="1"/>
</dbReference>
<dbReference type="Pfam" id="PF02566">
    <property type="entry name" value="OsmC"/>
    <property type="match status" value="1"/>
</dbReference>
<evidence type="ECO:0000313" key="3">
    <source>
        <dbReference type="Proteomes" id="UP000275256"/>
    </source>
</evidence>
<dbReference type="AlphaFoldDB" id="A0A3M0GJK5"/>
<dbReference type="InterPro" id="IPR003718">
    <property type="entry name" value="OsmC/Ohr_fam"/>
</dbReference>
<protein>
    <submittedName>
        <fullName evidence="2">Organic hydroperoxide resistance protein</fullName>
    </submittedName>
</protein>
<proteinExistence type="inferred from homology"/>
<dbReference type="InterPro" id="IPR015946">
    <property type="entry name" value="KH_dom-like_a/b"/>
</dbReference>
<evidence type="ECO:0000313" key="2">
    <source>
        <dbReference type="EMBL" id="RMB61309.1"/>
    </source>
</evidence>
<organism evidence="2 3">
    <name type="scientific">Tessaracoccus antarcticus</name>
    <dbReference type="NCBI Taxonomy" id="2479848"/>
    <lineage>
        <taxon>Bacteria</taxon>
        <taxon>Bacillati</taxon>
        <taxon>Actinomycetota</taxon>
        <taxon>Actinomycetes</taxon>
        <taxon>Propionibacteriales</taxon>
        <taxon>Propionibacteriaceae</taxon>
        <taxon>Tessaracoccus</taxon>
    </lineage>
</organism>
<evidence type="ECO:0000256" key="1">
    <source>
        <dbReference type="ARBA" id="ARBA00007378"/>
    </source>
</evidence>
<keyword evidence="3" id="KW-1185">Reference proteome</keyword>
<dbReference type="InterPro" id="IPR036102">
    <property type="entry name" value="OsmC/Ohrsf"/>
</dbReference>
<dbReference type="Proteomes" id="UP000275256">
    <property type="component" value="Unassembled WGS sequence"/>
</dbReference>
<comment type="similarity">
    <text evidence="1">Belongs to the OsmC/Ohr family.</text>
</comment>
<accession>A0A3M0GJK5</accession>
<dbReference type="OrthoDB" id="9797508at2"/>
<dbReference type="NCBIfam" id="TIGR03561">
    <property type="entry name" value="organ_hyd_perox"/>
    <property type="match status" value="1"/>
</dbReference>
<gene>
    <name evidence="2" type="ORF">EAX62_01175</name>
</gene>
<sequence length="140" mass="14423">MEPLYTAEALSTGAGRNGHVRTTSGTVDLDLAIPKAMGGSGDGANPEELFAAGYAACFHSALQMVARQAKVAISDTSVGSEVHVLTNEKGGFTLAVNLEVVIPELAHEQAQALAEAAHQACPYSNATRGNIDVTVTVSQD</sequence>
<dbReference type="Gene3D" id="3.30.300.20">
    <property type="match status" value="1"/>
</dbReference>
<dbReference type="InterPro" id="IPR019953">
    <property type="entry name" value="OHR"/>
</dbReference>
<dbReference type="SUPFAM" id="SSF82784">
    <property type="entry name" value="OsmC-like"/>
    <property type="match status" value="1"/>
</dbReference>
<dbReference type="EMBL" id="REFW01000001">
    <property type="protein sequence ID" value="RMB61309.1"/>
    <property type="molecule type" value="Genomic_DNA"/>
</dbReference>